<keyword evidence="1" id="KW-0677">Repeat</keyword>
<feature type="repeat" description="ANK" evidence="3">
    <location>
        <begin position="746"/>
        <end position="778"/>
    </location>
</feature>
<dbReference type="SUPFAM" id="SSF56112">
    <property type="entry name" value="Protein kinase-like (PK-like)"/>
    <property type="match status" value="1"/>
</dbReference>
<evidence type="ECO:0000259" key="5">
    <source>
        <dbReference type="PROSITE" id="PS50011"/>
    </source>
</evidence>
<dbReference type="EMBL" id="ML739269">
    <property type="protein sequence ID" value="KAE8349845.1"/>
    <property type="molecule type" value="Genomic_DNA"/>
</dbReference>
<dbReference type="InterPro" id="IPR036770">
    <property type="entry name" value="Ankyrin_rpt-contain_sf"/>
</dbReference>
<dbReference type="GO" id="GO:0005524">
    <property type="term" value="F:ATP binding"/>
    <property type="evidence" value="ECO:0007669"/>
    <property type="project" value="InterPro"/>
</dbReference>
<dbReference type="Pfam" id="PF12796">
    <property type="entry name" value="Ank_2"/>
    <property type="match status" value="1"/>
</dbReference>
<evidence type="ECO:0000256" key="1">
    <source>
        <dbReference type="ARBA" id="ARBA00022737"/>
    </source>
</evidence>
<dbReference type="OrthoDB" id="5986190at2759"/>
<name>A0A5N6YWP9_9EURO</name>
<dbReference type="AlphaFoldDB" id="A0A5N6YWP9"/>
<dbReference type="GO" id="GO:0010468">
    <property type="term" value="P:regulation of gene expression"/>
    <property type="evidence" value="ECO:0007669"/>
    <property type="project" value="TreeGrafter"/>
</dbReference>
<feature type="repeat" description="ANK" evidence="3">
    <location>
        <begin position="779"/>
        <end position="811"/>
    </location>
</feature>
<dbReference type="PROSITE" id="PS00108">
    <property type="entry name" value="PROTEIN_KINASE_ST"/>
    <property type="match status" value="1"/>
</dbReference>
<dbReference type="PANTHER" id="PTHR24124">
    <property type="entry name" value="ANKYRIN REPEAT FAMILY A"/>
    <property type="match status" value="1"/>
</dbReference>
<dbReference type="Proteomes" id="UP000327118">
    <property type="component" value="Unassembled WGS sequence"/>
</dbReference>
<dbReference type="Pfam" id="PF00069">
    <property type="entry name" value="Pkinase"/>
    <property type="match status" value="1"/>
</dbReference>
<dbReference type="GO" id="GO:0005634">
    <property type="term" value="C:nucleus"/>
    <property type="evidence" value="ECO:0007669"/>
    <property type="project" value="TreeGrafter"/>
</dbReference>
<evidence type="ECO:0000313" key="7">
    <source>
        <dbReference type="Proteomes" id="UP000327118"/>
    </source>
</evidence>
<dbReference type="SUPFAM" id="SSF48403">
    <property type="entry name" value="Ankyrin repeat"/>
    <property type="match status" value="1"/>
</dbReference>
<dbReference type="SMART" id="SM00248">
    <property type="entry name" value="ANK"/>
    <property type="match status" value="3"/>
</dbReference>
<reference evidence="7" key="1">
    <citation type="submission" date="2019-04" db="EMBL/GenBank/DDBJ databases">
        <title>Friends and foes A comparative genomics studyof 23 Aspergillus species from section Flavi.</title>
        <authorList>
            <consortium name="DOE Joint Genome Institute"/>
            <person name="Kjaerbolling I."/>
            <person name="Vesth T."/>
            <person name="Frisvad J.C."/>
            <person name="Nybo J.L."/>
            <person name="Theobald S."/>
            <person name="Kildgaard S."/>
            <person name="Isbrandt T."/>
            <person name="Kuo A."/>
            <person name="Sato A."/>
            <person name="Lyhne E.K."/>
            <person name="Kogle M.E."/>
            <person name="Wiebenga A."/>
            <person name="Kun R.S."/>
            <person name="Lubbers R.J."/>
            <person name="Makela M.R."/>
            <person name="Barry K."/>
            <person name="Chovatia M."/>
            <person name="Clum A."/>
            <person name="Daum C."/>
            <person name="Haridas S."/>
            <person name="He G."/>
            <person name="LaButti K."/>
            <person name="Lipzen A."/>
            <person name="Mondo S."/>
            <person name="Riley R."/>
            <person name="Salamov A."/>
            <person name="Simmons B.A."/>
            <person name="Magnuson J.K."/>
            <person name="Henrissat B."/>
            <person name="Mortensen U.H."/>
            <person name="Larsen T.O."/>
            <person name="Devries R.P."/>
            <person name="Grigoriev I.V."/>
            <person name="Machida M."/>
            <person name="Baker S.E."/>
            <person name="Andersen M.R."/>
        </authorList>
    </citation>
    <scope>NUCLEOTIDE SEQUENCE [LARGE SCALE GENOMIC DNA]</scope>
    <source>
        <strain evidence="7">CBS 553.77</strain>
    </source>
</reference>
<gene>
    <name evidence="6" type="ORF">BDV28DRAFT_140373</name>
</gene>
<evidence type="ECO:0000256" key="2">
    <source>
        <dbReference type="ARBA" id="ARBA00023043"/>
    </source>
</evidence>
<organism evidence="6 7">
    <name type="scientific">Aspergillus coremiiformis</name>
    <dbReference type="NCBI Taxonomy" id="138285"/>
    <lineage>
        <taxon>Eukaryota</taxon>
        <taxon>Fungi</taxon>
        <taxon>Dikarya</taxon>
        <taxon>Ascomycota</taxon>
        <taxon>Pezizomycotina</taxon>
        <taxon>Eurotiomycetes</taxon>
        <taxon>Eurotiomycetidae</taxon>
        <taxon>Eurotiales</taxon>
        <taxon>Aspergillaceae</taxon>
        <taxon>Aspergillus</taxon>
        <taxon>Aspergillus subgen. Circumdati</taxon>
    </lineage>
</organism>
<dbReference type="PROSITE" id="PS50297">
    <property type="entry name" value="ANK_REP_REGION"/>
    <property type="match status" value="2"/>
</dbReference>
<dbReference type="PANTHER" id="PTHR24124:SF14">
    <property type="entry name" value="CHROMOSOME UNDETERMINED SCAFFOLD_25, WHOLE GENOME SHOTGUN SEQUENCE"/>
    <property type="match status" value="1"/>
</dbReference>
<dbReference type="InterPro" id="IPR000719">
    <property type="entry name" value="Prot_kinase_dom"/>
</dbReference>
<accession>A0A5N6YWP9</accession>
<protein>
    <recommendedName>
        <fullName evidence="5">Protein kinase domain-containing protein</fullName>
    </recommendedName>
</protein>
<proteinExistence type="predicted"/>
<keyword evidence="7" id="KW-1185">Reference proteome</keyword>
<dbReference type="Gene3D" id="1.25.40.20">
    <property type="entry name" value="Ankyrin repeat-containing domain"/>
    <property type="match status" value="1"/>
</dbReference>
<keyword evidence="2 3" id="KW-0040">ANK repeat</keyword>
<dbReference type="SMART" id="SM00220">
    <property type="entry name" value="S_TKc"/>
    <property type="match status" value="1"/>
</dbReference>
<evidence type="ECO:0000313" key="6">
    <source>
        <dbReference type="EMBL" id="KAE8349845.1"/>
    </source>
</evidence>
<dbReference type="Gene3D" id="1.10.510.10">
    <property type="entry name" value="Transferase(Phosphotransferase) domain 1"/>
    <property type="match status" value="1"/>
</dbReference>
<sequence>MSCHDLLDTTAPAIGKSDGEIKATPNATSDGSNDLHKTLKSFHIGQDNNIPCRSDSDTNSSFSGSPTATDSRPRYSPGINGDGPPPRHPDHRLVVHHHGICSSPTKLVERKTFQNRYYMSPLSNIAHPSRCRAPENRPMFDSDLLSSDPSSPVACPTDRRLSVEQESFMLELSRAIQNKTHRRGNPSEKFITRNSLAGIWNQSCLERFLDMMRPGFDHTMIDRIREDFLQTLSILVDIGWQEWWRFGAIFLNHKDANHEGDRSDRMIPTYVLATLEDNSFLGSPWAEKFLNNRSIFCPINIQEGKSLVLSKEWKLPFINEESIIIGNGAYGKVTKEIIGSGHYRSQHEHYLPGVPYSKDLPVARKSFEAKGDFGSETKNLDILRSSLSKHDRIVPFIATVTIGNEFNILSPLADMNLDEYLSEGHQRSPDFTVRDLMEEAAHLAGALTFLHQGLDSHPPGLRCCHMDLKPKNILVFQGHGSNFPKVGKWKISDFGISMISPEKTGTTVTEFMDTFVQQKKPPPPPATYRPPDGADHGLKSDIWSLGCIMTRVLALGLEGVDGMRRLDQLRGTKVDGVSDYQDDYFYRGSPPKLNPHVQKWLCKLPRSHHNYHPEFLEGCKSLILSMLAIIQDDRPSAREVQERLHPLVNIAHPIVVSPPSTGASVCRTESVGSGSHYTRSSSTGIPGGDDYLGHLLAVIQGRCHIDQKFKDNGERLLVYTVQKGIGSIEGLFTQWPGLDCETPDSKGDTPLKLAAEGDNPEILKVLLNAGTRVDAPSRRGLTPLMSACRHGRTPMVQLLLDSGANCRYTSQDGYTSLHYATFSNNGADVIRCLRGRVSFNIPREGNKDTPLLTLFKNYVDLPSWWDKLEALLDGSADIDMANAEGVTPFSYAEQEGYCKLVERLRLKRGAEYEGPPDHSHLPSENMTKVLNRSEQRRPSQNSAGSSAKSFFRGAHRILTLRS</sequence>
<feature type="region of interest" description="Disordered" evidence="4">
    <location>
        <begin position="1"/>
        <end position="92"/>
    </location>
</feature>
<dbReference type="GO" id="GO:0004672">
    <property type="term" value="F:protein kinase activity"/>
    <property type="evidence" value="ECO:0007669"/>
    <property type="project" value="InterPro"/>
</dbReference>
<dbReference type="InterPro" id="IPR008271">
    <property type="entry name" value="Ser/Thr_kinase_AS"/>
</dbReference>
<feature type="domain" description="Protein kinase" evidence="5">
    <location>
        <begin position="319"/>
        <end position="648"/>
    </location>
</feature>
<dbReference type="PROSITE" id="PS50088">
    <property type="entry name" value="ANK_REPEAT"/>
    <property type="match status" value="2"/>
</dbReference>
<dbReference type="InterPro" id="IPR011009">
    <property type="entry name" value="Kinase-like_dom_sf"/>
</dbReference>
<evidence type="ECO:0000256" key="4">
    <source>
        <dbReference type="SAM" id="MobiDB-lite"/>
    </source>
</evidence>
<evidence type="ECO:0000256" key="3">
    <source>
        <dbReference type="PROSITE-ProRule" id="PRU00023"/>
    </source>
</evidence>
<dbReference type="PROSITE" id="PS50011">
    <property type="entry name" value="PROTEIN_KINASE_DOM"/>
    <property type="match status" value="1"/>
</dbReference>
<dbReference type="InterPro" id="IPR002110">
    <property type="entry name" value="Ankyrin_rpt"/>
</dbReference>